<dbReference type="AlphaFoldDB" id="C6HH26"/>
<protein>
    <submittedName>
        <fullName evidence="2">Uncharacterized protein</fullName>
    </submittedName>
</protein>
<sequence length="56" mass="5780">MGIIMHPAPNICTHLSAICLIPVCSWSLAQTISAGSDVTVLADMLARAECAASRPA</sequence>
<keyword evidence="1" id="KW-0732">Signal</keyword>
<dbReference type="HOGENOM" id="CLU_3013654_0_0_1"/>
<accession>C6HH26</accession>
<feature type="chain" id="PRO_5002964286" evidence="1">
    <location>
        <begin position="30"/>
        <end position="56"/>
    </location>
</feature>
<evidence type="ECO:0000313" key="3">
    <source>
        <dbReference type="Proteomes" id="UP000002624"/>
    </source>
</evidence>
<feature type="signal peptide" evidence="1">
    <location>
        <begin position="1"/>
        <end position="29"/>
    </location>
</feature>
<proteinExistence type="predicted"/>
<dbReference type="VEuPathDB" id="FungiDB:HCDG_05507"/>
<evidence type="ECO:0000256" key="1">
    <source>
        <dbReference type="SAM" id="SignalP"/>
    </source>
</evidence>
<dbReference type="Proteomes" id="UP000002624">
    <property type="component" value="Unassembled WGS sequence"/>
</dbReference>
<name>C6HH26_AJECH</name>
<dbReference type="EMBL" id="GG692427">
    <property type="protein sequence ID" value="EER40110.1"/>
    <property type="molecule type" value="Genomic_DNA"/>
</dbReference>
<evidence type="ECO:0000313" key="2">
    <source>
        <dbReference type="EMBL" id="EER40110.1"/>
    </source>
</evidence>
<reference evidence="3" key="1">
    <citation type="submission" date="2009-05" db="EMBL/GenBank/DDBJ databases">
        <title>The genome sequence of Ajellomyces capsulatus strain H143.</title>
        <authorList>
            <person name="Champion M."/>
            <person name="Cuomo C.A."/>
            <person name="Ma L.-J."/>
            <person name="Henn M.R."/>
            <person name="Sil A."/>
            <person name="Goldman B."/>
            <person name="Young S.K."/>
            <person name="Kodira C.D."/>
            <person name="Zeng Q."/>
            <person name="Koehrsen M."/>
            <person name="Alvarado L."/>
            <person name="Berlin A.M."/>
            <person name="Borenstein D."/>
            <person name="Chen Z."/>
            <person name="Engels R."/>
            <person name="Freedman E."/>
            <person name="Gellesch M."/>
            <person name="Goldberg J."/>
            <person name="Griggs A."/>
            <person name="Gujja S."/>
            <person name="Heiman D.I."/>
            <person name="Hepburn T.A."/>
            <person name="Howarth C."/>
            <person name="Jen D."/>
            <person name="Larson L."/>
            <person name="Lewis B."/>
            <person name="Mehta T."/>
            <person name="Park D."/>
            <person name="Pearson M."/>
            <person name="Roberts A."/>
            <person name="Saif S."/>
            <person name="Shea T.D."/>
            <person name="Shenoy N."/>
            <person name="Sisk P."/>
            <person name="Stolte C."/>
            <person name="Sykes S."/>
            <person name="Walk T."/>
            <person name="White J."/>
            <person name="Yandava C."/>
            <person name="Klein B."/>
            <person name="McEwen J.G."/>
            <person name="Puccia R."/>
            <person name="Goldman G.H."/>
            <person name="Felipe M.S."/>
            <person name="Nino-Vega G."/>
            <person name="San-Blas G."/>
            <person name="Taylor J.W."/>
            <person name="Mendoza L."/>
            <person name="Galagan J.E."/>
            <person name="Nusbaum C."/>
            <person name="Birren B.W."/>
        </authorList>
    </citation>
    <scope>NUCLEOTIDE SEQUENCE [LARGE SCALE GENOMIC DNA]</scope>
    <source>
        <strain evidence="3">H143</strain>
    </source>
</reference>
<gene>
    <name evidence="2" type="ORF">HCDG_05507</name>
</gene>
<organism evidence="2 3">
    <name type="scientific">Ajellomyces capsulatus (strain H143)</name>
    <name type="common">Darling's disease fungus</name>
    <name type="synonym">Histoplasma capsulatum</name>
    <dbReference type="NCBI Taxonomy" id="544712"/>
    <lineage>
        <taxon>Eukaryota</taxon>
        <taxon>Fungi</taxon>
        <taxon>Dikarya</taxon>
        <taxon>Ascomycota</taxon>
        <taxon>Pezizomycotina</taxon>
        <taxon>Eurotiomycetes</taxon>
        <taxon>Eurotiomycetidae</taxon>
        <taxon>Onygenales</taxon>
        <taxon>Ajellomycetaceae</taxon>
        <taxon>Histoplasma</taxon>
    </lineage>
</organism>